<protein>
    <submittedName>
        <fullName evidence="1">Uncharacterized protein</fullName>
    </submittedName>
</protein>
<gene>
    <name evidence="1" type="ORF">TMSB3V08_LOCUS10297</name>
</gene>
<reference evidence="1" key="1">
    <citation type="submission" date="2020-11" db="EMBL/GenBank/DDBJ databases">
        <authorList>
            <person name="Tran Van P."/>
        </authorList>
    </citation>
    <scope>NUCLEOTIDE SEQUENCE</scope>
</reference>
<evidence type="ECO:0000313" key="1">
    <source>
        <dbReference type="EMBL" id="CAD7433627.1"/>
    </source>
</evidence>
<accession>A0A7R9EGM2</accession>
<proteinExistence type="predicted"/>
<sequence length="126" mass="14444">MSTPRLESCVPLPLEDDVLEEIVNKARDWALMHVDPPWQGHNSTNTPRHCQYRTGSLLATKTAAPKKKRRVICASWMRSVDHVRKLRELLFDTRLKARGLLEHVLEACYPLPLSPSSVPLPREHMT</sequence>
<dbReference type="EMBL" id="OB796621">
    <property type="protein sequence ID" value="CAD7433627.1"/>
    <property type="molecule type" value="Genomic_DNA"/>
</dbReference>
<organism evidence="1">
    <name type="scientific">Timema monikensis</name>
    <dbReference type="NCBI Taxonomy" id="170555"/>
    <lineage>
        <taxon>Eukaryota</taxon>
        <taxon>Metazoa</taxon>
        <taxon>Ecdysozoa</taxon>
        <taxon>Arthropoda</taxon>
        <taxon>Hexapoda</taxon>
        <taxon>Insecta</taxon>
        <taxon>Pterygota</taxon>
        <taxon>Neoptera</taxon>
        <taxon>Polyneoptera</taxon>
        <taxon>Phasmatodea</taxon>
        <taxon>Timematodea</taxon>
        <taxon>Timematoidea</taxon>
        <taxon>Timematidae</taxon>
        <taxon>Timema</taxon>
    </lineage>
</organism>
<name>A0A7R9EGM2_9NEOP</name>
<dbReference type="AlphaFoldDB" id="A0A7R9EGM2"/>